<dbReference type="OrthoDB" id="2884925at2759"/>
<feature type="domain" description="F-box" evidence="1">
    <location>
        <begin position="2"/>
        <end position="65"/>
    </location>
</feature>
<dbReference type="EMBL" id="KV424130">
    <property type="protein sequence ID" value="KZT51019.1"/>
    <property type="molecule type" value="Genomic_DNA"/>
</dbReference>
<reference evidence="2 3" key="1">
    <citation type="journal article" date="2016" name="Mol. Biol. Evol.">
        <title>Comparative Genomics of Early-Diverging Mushroom-Forming Fungi Provides Insights into the Origins of Lignocellulose Decay Capabilities.</title>
        <authorList>
            <person name="Nagy L.G."/>
            <person name="Riley R."/>
            <person name="Tritt A."/>
            <person name="Adam C."/>
            <person name="Daum C."/>
            <person name="Floudas D."/>
            <person name="Sun H."/>
            <person name="Yadav J.S."/>
            <person name="Pangilinan J."/>
            <person name="Larsson K.H."/>
            <person name="Matsuura K."/>
            <person name="Barry K."/>
            <person name="Labutti K."/>
            <person name="Kuo R."/>
            <person name="Ohm R.A."/>
            <person name="Bhattacharya S.S."/>
            <person name="Shirouzu T."/>
            <person name="Yoshinaga Y."/>
            <person name="Martin F.M."/>
            <person name="Grigoriev I.V."/>
            <person name="Hibbett D.S."/>
        </authorList>
    </citation>
    <scope>NUCLEOTIDE SEQUENCE [LARGE SCALE GENOMIC DNA]</scope>
    <source>
        <strain evidence="2 3">HHB12733</strain>
    </source>
</reference>
<dbReference type="Pfam" id="PF12937">
    <property type="entry name" value="F-box-like"/>
    <property type="match status" value="1"/>
</dbReference>
<protein>
    <recommendedName>
        <fullName evidence="1">F-box domain-containing protein</fullName>
    </recommendedName>
</protein>
<proteinExistence type="predicted"/>
<evidence type="ECO:0000259" key="1">
    <source>
        <dbReference type="Pfam" id="PF12937"/>
    </source>
</evidence>
<accession>A0A165CLU9</accession>
<dbReference type="Proteomes" id="UP000076842">
    <property type="component" value="Unassembled WGS sequence"/>
</dbReference>
<dbReference type="AlphaFoldDB" id="A0A165CLU9"/>
<evidence type="ECO:0000313" key="2">
    <source>
        <dbReference type="EMBL" id="KZT51019.1"/>
    </source>
</evidence>
<dbReference type="InterPro" id="IPR001810">
    <property type="entry name" value="F-box_dom"/>
</dbReference>
<dbReference type="Gene3D" id="3.80.10.10">
    <property type="entry name" value="Ribonuclease Inhibitor"/>
    <property type="match status" value="1"/>
</dbReference>
<keyword evidence="3" id="KW-1185">Reference proteome</keyword>
<dbReference type="Gene3D" id="1.20.1280.50">
    <property type="match status" value="1"/>
</dbReference>
<dbReference type="InParanoid" id="A0A165CLU9"/>
<dbReference type="STRING" id="1353952.A0A165CLU9"/>
<organism evidence="2 3">
    <name type="scientific">Calocera cornea HHB12733</name>
    <dbReference type="NCBI Taxonomy" id="1353952"/>
    <lineage>
        <taxon>Eukaryota</taxon>
        <taxon>Fungi</taxon>
        <taxon>Dikarya</taxon>
        <taxon>Basidiomycota</taxon>
        <taxon>Agaricomycotina</taxon>
        <taxon>Dacrymycetes</taxon>
        <taxon>Dacrymycetales</taxon>
        <taxon>Dacrymycetaceae</taxon>
        <taxon>Calocera</taxon>
    </lineage>
</organism>
<evidence type="ECO:0000313" key="3">
    <source>
        <dbReference type="Proteomes" id="UP000076842"/>
    </source>
</evidence>
<dbReference type="InterPro" id="IPR032675">
    <property type="entry name" value="LRR_dom_sf"/>
</dbReference>
<dbReference type="SUPFAM" id="SSF52047">
    <property type="entry name" value="RNI-like"/>
    <property type="match status" value="1"/>
</dbReference>
<sequence>MRLPDEVLRNIFLYCHDAHAYQPSSDQHHFSEWKKFDVQILTHVCRRWRAIALDQGYVWTEIVLRSISKSKECRKNLWYTLLPPSHLDCLLEGSHHSVFLNRSKHNALNLSFDVHVHENFNPSMYAFRQLLADGRRIGRINIKSDTTHDEVLRQCFALIPETLEWLTVGRNSRMFIGHTPPIMNGADILSRPWLELYSLKLAGVELPLHSSSPYLPLPRLRHLELAVTELSEGTLDVLYLYNTTLELLTLRCSGQTQLLPPHLFVPLPRLQHLTLAGDRNSLLELLPCLRTVPLECVDITDYSFAHAGQLLDEPILPTCIATFLHETASSLRVLSFTSIAGDSYTQLRETLPTSTVGCIRSGALSNRLPWDVKPPELERSLPQFPNLQELVATDSSTVSSLTSLLYCVEARKLLYGEGTITKPIRRLAASGRSGRS</sequence>
<gene>
    <name evidence="2" type="ORF">CALCODRAFT_155001</name>
</gene>
<name>A0A165CLU9_9BASI</name>